<dbReference type="InterPro" id="IPR029063">
    <property type="entry name" value="SAM-dependent_MTases_sf"/>
</dbReference>
<evidence type="ECO:0000256" key="2">
    <source>
        <dbReference type="ARBA" id="ARBA00005369"/>
    </source>
</evidence>
<keyword evidence="5" id="KW-0963">Cytoplasm</keyword>
<dbReference type="GO" id="GO:0032259">
    <property type="term" value="P:methylation"/>
    <property type="evidence" value="ECO:0007669"/>
    <property type="project" value="UniProtKB-KW"/>
</dbReference>
<evidence type="ECO:0000256" key="6">
    <source>
        <dbReference type="ARBA" id="ARBA00022603"/>
    </source>
</evidence>
<sequence>MSDGVVAAKLRLALADQVGSPGWRQALKTVPRELFLGEGVYRYEFGPGWVPVHRSEMSAEDWLVLAYTDETWVTQINGVLAEDATEPVLITRPTSSSTFPGLVVLMLEAAGIGEGDRILEVGTGTGYSTALMCHRLGDEAVTSIEYDPVIAARAETAITRAGYAPHLAVGDGLEGYDANAPYDRLIATCAVRTIPLMWLWQVRAGGTITAPMRGWTDGVAFAHLQVAEDGSASGRFLEDDVYFMTARPHLPPPQSCLVMGRGAVSEGRVDPSILKDETALWVAQLAVPQAQHGWAEDIFTLRDVSTGAQADVRPDPDGGWTVYQHGPIKLWDEVEKVILTWQGAGSPHQSGFGLTVTRDRQYVWLGEPDGPSWDLPA</sequence>
<dbReference type="Proteomes" id="UP001501251">
    <property type="component" value="Unassembled WGS sequence"/>
</dbReference>
<evidence type="ECO:0000256" key="8">
    <source>
        <dbReference type="ARBA" id="ARBA00022691"/>
    </source>
</evidence>
<comment type="caution">
    <text evidence="12">The sequence shown here is derived from an EMBL/GenBank/DDBJ whole genome shotgun (WGS) entry which is preliminary data.</text>
</comment>
<evidence type="ECO:0000256" key="3">
    <source>
        <dbReference type="ARBA" id="ARBA00011890"/>
    </source>
</evidence>
<dbReference type="InterPro" id="IPR000682">
    <property type="entry name" value="PCMT"/>
</dbReference>
<protein>
    <recommendedName>
        <fullName evidence="4">Protein-L-isoaspartate O-methyltransferase</fullName>
        <ecNumber evidence="3">2.1.1.77</ecNumber>
    </recommendedName>
    <alternativeName>
        <fullName evidence="11">L-isoaspartyl protein carboxyl methyltransferase</fullName>
    </alternativeName>
    <alternativeName>
        <fullName evidence="9">Protein L-isoaspartyl methyltransferase</fullName>
    </alternativeName>
    <alternativeName>
        <fullName evidence="10">Protein-beta-aspartate methyltransferase</fullName>
    </alternativeName>
</protein>
<keyword evidence="6 12" id="KW-0489">Methyltransferase</keyword>
<gene>
    <name evidence="12" type="ORF">GCM10022252_69190</name>
</gene>
<evidence type="ECO:0000256" key="10">
    <source>
        <dbReference type="ARBA" id="ARBA00031323"/>
    </source>
</evidence>
<comment type="similarity">
    <text evidence="2">Belongs to the methyltransferase superfamily. L-isoaspartyl/D-aspartyl protein methyltransferase family.</text>
</comment>
<dbReference type="CDD" id="cd02440">
    <property type="entry name" value="AdoMet_MTases"/>
    <property type="match status" value="1"/>
</dbReference>
<accession>A0ABP8BH38</accession>
<dbReference type="Gene3D" id="3.40.50.150">
    <property type="entry name" value="Vaccinia Virus protein VP39"/>
    <property type="match status" value="1"/>
</dbReference>
<dbReference type="PANTHER" id="PTHR11579:SF0">
    <property type="entry name" value="PROTEIN-L-ISOASPARTATE(D-ASPARTATE) O-METHYLTRANSFERASE"/>
    <property type="match status" value="1"/>
</dbReference>
<evidence type="ECO:0000256" key="9">
    <source>
        <dbReference type="ARBA" id="ARBA00030757"/>
    </source>
</evidence>
<dbReference type="SUPFAM" id="SSF53335">
    <property type="entry name" value="S-adenosyl-L-methionine-dependent methyltransferases"/>
    <property type="match status" value="1"/>
</dbReference>
<keyword evidence="8" id="KW-0949">S-adenosyl-L-methionine</keyword>
<dbReference type="NCBIfam" id="TIGR04188">
    <property type="entry name" value="methyltr_grsp"/>
    <property type="match status" value="1"/>
</dbReference>
<comment type="subcellular location">
    <subcellularLocation>
        <location evidence="1">Cytoplasm</location>
    </subcellularLocation>
</comment>
<evidence type="ECO:0000256" key="5">
    <source>
        <dbReference type="ARBA" id="ARBA00022490"/>
    </source>
</evidence>
<dbReference type="PANTHER" id="PTHR11579">
    <property type="entry name" value="PROTEIN-L-ISOASPARTATE O-METHYLTRANSFERASE"/>
    <property type="match status" value="1"/>
</dbReference>
<evidence type="ECO:0000256" key="1">
    <source>
        <dbReference type="ARBA" id="ARBA00004496"/>
    </source>
</evidence>
<proteinExistence type="inferred from homology"/>
<dbReference type="GO" id="GO:0008168">
    <property type="term" value="F:methyltransferase activity"/>
    <property type="evidence" value="ECO:0007669"/>
    <property type="project" value="UniProtKB-KW"/>
</dbReference>
<evidence type="ECO:0000256" key="11">
    <source>
        <dbReference type="ARBA" id="ARBA00031350"/>
    </source>
</evidence>
<evidence type="ECO:0000313" key="13">
    <source>
        <dbReference type="Proteomes" id="UP001501251"/>
    </source>
</evidence>
<evidence type="ECO:0000256" key="7">
    <source>
        <dbReference type="ARBA" id="ARBA00022679"/>
    </source>
</evidence>
<reference evidence="13" key="1">
    <citation type="journal article" date="2019" name="Int. J. Syst. Evol. Microbiol.">
        <title>The Global Catalogue of Microorganisms (GCM) 10K type strain sequencing project: providing services to taxonomists for standard genome sequencing and annotation.</title>
        <authorList>
            <consortium name="The Broad Institute Genomics Platform"/>
            <consortium name="The Broad Institute Genome Sequencing Center for Infectious Disease"/>
            <person name="Wu L."/>
            <person name="Ma J."/>
        </authorList>
    </citation>
    <scope>NUCLEOTIDE SEQUENCE [LARGE SCALE GENOMIC DNA]</scope>
    <source>
        <strain evidence="13">JCM 17388</strain>
    </source>
</reference>
<dbReference type="RefSeq" id="WP_344922430.1">
    <property type="nucleotide sequence ID" value="NZ_BAABAQ010000016.1"/>
</dbReference>
<evidence type="ECO:0000256" key="4">
    <source>
        <dbReference type="ARBA" id="ARBA00013346"/>
    </source>
</evidence>
<dbReference type="EMBL" id="BAABAQ010000016">
    <property type="protein sequence ID" value="GAA4206678.1"/>
    <property type="molecule type" value="Genomic_DNA"/>
</dbReference>
<dbReference type="Pfam" id="PF01135">
    <property type="entry name" value="PCMT"/>
    <property type="match status" value="1"/>
</dbReference>
<evidence type="ECO:0000313" key="12">
    <source>
        <dbReference type="EMBL" id="GAA4206678.1"/>
    </source>
</evidence>
<name>A0ABP8BH38_9ACTN</name>
<keyword evidence="7" id="KW-0808">Transferase</keyword>
<dbReference type="EC" id="2.1.1.77" evidence="3"/>
<keyword evidence="13" id="KW-1185">Reference proteome</keyword>
<organism evidence="12 13">
    <name type="scientific">Streptosporangium oxazolinicum</name>
    <dbReference type="NCBI Taxonomy" id="909287"/>
    <lineage>
        <taxon>Bacteria</taxon>
        <taxon>Bacillati</taxon>
        <taxon>Actinomycetota</taxon>
        <taxon>Actinomycetes</taxon>
        <taxon>Streptosporangiales</taxon>
        <taxon>Streptosporangiaceae</taxon>
        <taxon>Streptosporangium</taxon>
    </lineage>
</organism>
<dbReference type="InterPro" id="IPR026448">
    <property type="entry name" value="Methyltr_grasp"/>
</dbReference>